<dbReference type="GO" id="GO:0016020">
    <property type="term" value="C:membrane"/>
    <property type="evidence" value="ECO:0007669"/>
    <property type="project" value="UniProtKB-SubCell"/>
</dbReference>
<dbReference type="PANTHER" id="PTHR48053">
    <property type="entry name" value="LEUCINE RICH REPEAT FAMILY PROTEIN, EXPRESSED"/>
    <property type="match status" value="1"/>
</dbReference>
<proteinExistence type="predicted"/>
<dbReference type="InterPro" id="IPR001245">
    <property type="entry name" value="Ser-Thr/Tyr_kinase_cat_dom"/>
</dbReference>
<dbReference type="InterPro" id="IPR001611">
    <property type="entry name" value="Leu-rich_rpt"/>
</dbReference>
<evidence type="ECO:0000256" key="2">
    <source>
        <dbReference type="ARBA" id="ARBA00022729"/>
    </source>
</evidence>
<evidence type="ECO:0000256" key="3">
    <source>
        <dbReference type="ARBA" id="ARBA00023170"/>
    </source>
</evidence>
<accession>Q10T16</accession>
<gene>
    <name evidence="5" type="ordered locus">LOC_Os03g01410</name>
</gene>
<comment type="subcellular location">
    <subcellularLocation>
        <location evidence="1">Membrane</location>
        <topology evidence="1">Single-pass membrane protein</topology>
    </subcellularLocation>
</comment>
<dbReference type="PANTHER" id="PTHR48053:SF71">
    <property type="entry name" value="LEUCINE RICH REPEAT FAMILY PROTEIN, EXPRESSED"/>
    <property type="match status" value="1"/>
</dbReference>
<keyword evidence="2" id="KW-0732">Signal</keyword>
<dbReference type="Gene3D" id="1.10.510.10">
    <property type="entry name" value="Transferase(Phosphotransferase) domain 1"/>
    <property type="match status" value="1"/>
</dbReference>
<dbReference type="Pfam" id="PF00560">
    <property type="entry name" value="LRR_1"/>
    <property type="match status" value="2"/>
</dbReference>
<feature type="domain" description="Serine-threonine/tyrosine-protein kinase catalytic" evidence="4">
    <location>
        <begin position="245"/>
        <end position="324"/>
    </location>
</feature>
<evidence type="ECO:0000259" key="4">
    <source>
        <dbReference type="Pfam" id="PF07714"/>
    </source>
</evidence>
<dbReference type="GO" id="GO:0004674">
    <property type="term" value="F:protein serine/threonine kinase activity"/>
    <property type="evidence" value="ECO:0007669"/>
    <property type="project" value="UniProtKB-EC"/>
</dbReference>
<dbReference type="AlphaFoldDB" id="Q10T16"/>
<name>Q10T16_ORYSJ</name>
<reference evidence="5" key="1">
    <citation type="journal article" date="2005" name="Genome Res.">
        <title>Sequence, annotation, and analysis of synteny between rice chromosome 3 and diverged grass species.</title>
        <authorList>
            <consortium name="Rice Chromosome 3 Sequencing Consortium"/>
            <person name="Buell C.R."/>
            <person name="Yuan Q."/>
            <person name="Ouyang S."/>
            <person name="Liu J."/>
            <person name="Zhu W."/>
            <person name="Wang A."/>
            <person name="Maiti R."/>
            <person name="Haas B."/>
            <person name="Wortman J."/>
            <person name="Pertea M."/>
            <person name="Jones K.M."/>
            <person name="Kim M."/>
            <person name="Overton L."/>
            <person name="Tsitrin T."/>
            <person name="Fadrosh D."/>
            <person name="Bera J."/>
            <person name="Weaver B."/>
            <person name="Jin S."/>
            <person name="Johri S."/>
            <person name="Reardon M."/>
            <person name="Webb K."/>
            <person name="Hill J."/>
            <person name="Moffat K."/>
            <person name="Tallon L."/>
            <person name="Van Aken S."/>
            <person name="Lewis M."/>
            <person name="Utterback T."/>
            <person name="Feldblyum T."/>
            <person name="Zismann V."/>
            <person name="Iobst S."/>
            <person name="Hsiao J."/>
            <person name="de Vazeille A.R."/>
            <person name="Salzberg S.L."/>
            <person name="White O."/>
            <person name="Fraser C."/>
            <person name="Yu Y."/>
            <person name="Kim H."/>
            <person name="Rambo T."/>
            <person name="Currie J."/>
            <person name="Collura K."/>
            <person name="Kernodle-Thompson S."/>
            <person name="Wei F."/>
            <person name="Kudrna K."/>
            <person name="Ammiraju J.S."/>
            <person name="Luo M."/>
            <person name="Goicoechea J.L."/>
            <person name="Wing R.A."/>
            <person name="Henry D."/>
            <person name="Oates R."/>
            <person name="Palmer M."/>
            <person name="Pries G."/>
            <person name="Saski C."/>
            <person name="Simmons J."/>
            <person name="Soderlund C."/>
            <person name="Nelson W."/>
            <person name="de la Bastide M."/>
            <person name="Spiegel L."/>
            <person name="Nascimento L."/>
            <person name="Huang E."/>
            <person name="Preston R."/>
            <person name="Zutavern T."/>
            <person name="Palmer L."/>
            <person name="O'Shaughnessy A."/>
            <person name="Dike S."/>
            <person name="McCombie W.R."/>
            <person name="Minx P."/>
            <person name="Cordum H."/>
            <person name="Wilson R."/>
            <person name="Jin W."/>
            <person name="Lee H.R."/>
            <person name="Jiang J."/>
            <person name="Jackson S."/>
        </authorList>
    </citation>
    <scope>NUCLEOTIDE SEQUENCE [LARGE SCALE GENOMIC DNA]</scope>
</reference>
<keyword evidence="3" id="KW-0675">Receptor</keyword>
<evidence type="ECO:0000313" key="5">
    <source>
        <dbReference type="EMBL" id="ABF93517.1"/>
    </source>
</evidence>
<sequence length="345" mass="37722">MSSNVLSGVVPLGSTKLAETLQWLDLSVNQLTGGIPAEMALFMNLRYLNLYRNDLRTQLPPELGLLHNLTVLDLHSSGLYGTMPSDLSLGHNSLTGPILVGISELNKLEILRLEYNNLSGIESLLAVNVSHNRLVGRLPASGVFQSLDASALEGNLGIYPAQHIGAAEGQRRRDDSGERAGEHRVKLDQVQQACHGQYGDVWAGEQPPPFRGLRGRRDALLSKATEIGRGVFGTVYHASVGEGRVHYNVKPSNILLDEQCNPMIGDFWLARLLPKLDKHVMSSRFQDGMGNVAAELACQSLRINEKCDIYGVFGVLILELVTGRKAGGERDKGERQREEGGRREG</sequence>
<protein>
    <submittedName>
        <fullName evidence="5">Leucine Rich Repeat family protein</fullName>
    </submittedName>
</protein>
<dbReference type="SUPFAM" id="SSF56112">
    <property type="entry name" value="Protein kinase-like (PK-like)"/>
    <property type="match status" value="1"/>
</dbReference>
<dbReference type="InterPro" id="IPR051716">
    <property type="entry name" value="Plant_RL_S/T_kinase"/>
</dbReference>
<dbReference type="EMBL" id="DP000009">
    <property type="protein sequence ID" value="ABF93517.1"/>
    <property type="molecule type" value="Genomic_DNA"/>
</dbReference>
<evidence type="ECO:0000256" key="1">
    <source>
        <dbReference type="ARBA" id="ARBA00004167"/>
    </source>
</evidence>
<dbReference type="Gene3D" id="3.80.10.10">
    <property type="entry name" value="Ribonuclease Inhibitor"/>
    <property type="match status" value="1"/>
</dbReference>
<organism evidence="5">
    <name type="scientific">Oryza sativa subsp. japonica</name>
    <name type="common">Rice</name>
    <dbReference type="NCBI Taxonomy" id="39947"/>
    <lineage>
        <taxon>Eukaryota</taxon>
        <taxon>Viridiplantae</taxon>
        <taxon>Streptophyta</taxon>
        <taxon>Embryophyta</taxon>
        <taxon>Tracheophyta</taxon>
        <taxon>Spermatophyta</taxon>
        <taxon>Magnoliopsida</taxon>
        <taxon>Liliopsida</taxon>
        <taxon>Poales</taxon>
        <taxon>Poaceae</taxon>
        <taxon>BOP clade</taxon>
        <taxon>Oryzoideae</taxon>
        <taxon>Oryzeae</taxon>
        <taxon>Oryzinae</taxon>
        <taxon>Oryza</taxon>
        <taxon>Oryza sativa</taxon>
    </lineage>
</organism>
<reference evidence="5" key="2">
    <citation type="submission" date="2006-06" db="EMBL/GenBank/DDBJ databases">
        <authorList>
            <person name="Buell R."/>
            <person name="Wing R.A."/>
            <person name="McCombie W.A."/>
            <person name="Ouyang S."/>
        </authorList>
    </citation>
    <scope>NUCLEOTIDE SEQUENCE</scope>
</reference>
<dbReference type="InterPro" id="IPR011009">
    <property type="entry name" value="Kinase-like_dom_sf"/>
</dbReference>
<dbReference type="Pfam" id="PF07714">
    <property type="entry name" value="PK_Tyr_Ser-Thr"/>
    <property type="match status" value="1"/>
</dbReference>
<dbReference type="SUPFAM" id="SSF52058">
    <property type="entry name" value="L domain-like"/>
    <property type="match status" value="1"/>
</dbReference>
<dbReference type="InterPro" id="IPR032675">
    <property type="entry name" value="LRR_dom_sf"/>
</dbReference>
<dbReference type="PROSITE" id="PS51450">
    <property type="entry name" value="LRR"/>
    <property type="match status" value="1"/>
</dbReference>